<comment type="caution">
    <text evidence="1">The sequence shown here is derived from an EMBL/GenBank/DDBJ whole genome shotgun (WGS) entry which is preliminary data.</text>
</comment>
<evidence type="ECO:0008006" key="3">
    <source>
        <dbReference type="Google" id="ProtNLM"/>
    </source>
</evidence>
<keyword evidence="2" id="KW-1185">Reference proteome</keyword>
<dbReference type="EMBL" id="JAULBC010000001">
    <property type="protein sequence ID" value="MEX6686627.1"/>
    <property type="molecule type" value="Genomic_DNA"/>
</dbReference>
<dbReference type="PROSITE" id="PS51257">
    <property type="entry name" value="PROKAR_LIPOPROTEIN"/>
    <property type="match status" value="1"/>
</dbReference>
<organism evidence="1 2">
    <name type="scientific">Danxiaibacter flavus</name>
    <dbReference type="NCBI Taxonomy" id="3049108"/>
    <lineage>
        <taxon>Bacteria</taxon>
        <taxon>Pseudomonadati</taxon>
        <taxon>Bacteroidota</taxon>
        <taxon>Chitinophagia</taxon>
        <taxon>Chitinophagales</taxon>
        <taxon>Chitinophagaceae</taxon>
        <taxon>Danxiaibacter</taxon>
    </lineage>
</organism>
<dbReference type="Proteomes" id="UP001560573">
    <property type="component" value="Unassembled WGS sequence"/>
</dbReference>
<dbReference type="RefSeq" id="WP_369328023.1">
    <property type="nucleotide sequence ID" value="NZ_JAULBC010000001.1"/>
</dbReference>
<proteinExistence type="predicted"/>
<gene>
    <name evidence="1" type="ORF">QTN47_03935</name>
</gene>
<evidence type="ECO:0000313" key="2">
    <source>
        <dbReference type="Proteomes" id="UP001560573"/>
    </source>
</evidence>
<evidence type="ECO:0000313" key="1">
    <source>
        <dbReference type="EMBL" id="MEX6686627.1"/>
    </source>
</evidence>
<sequence>MKNTLVALGAILLLASCTKEQQTNSSTAKLVFKFKFDSTQVRLNNVGQPAVIPDGNAGQSPRFNSMSSHYIELTPTGLTPLGKGAVVYKAPETTAGGANAIDFEKSTLAGNNETFYSAPISGIAPGSYEWLRVSLAYQNYDITYHVDTTNSHFSYKADWTGTIASFIGFNTYIKTLTVKTQSVDVNANKKQGFWAFEFHPELNLKLPVATGQAPEGATTVVNPIFATSPIPQGSCVVTAHMQPGKLVITGKETEDIVIEVSLSTNKSFEWKEVVKDGKWEPLKKEQVVDMGIRGMIATIK</sequence>
<reference evidence="1 2" key="1">
    <citation type="submission" date="2023-07" db="EMBL/GenBank/DDBJ databases">
        <authorList>
            <person name="Lian W.-H."/>
        </authorList>
    </citation>
    <scope>NUCLEOTIDE SEQUENCE [LARGE SCALE GENOMIC DNA]</scope>
    <source>
        <strain evidence="1 2">SYSU DXS3180</strain>
    </source>
</reference>
<name>A0ABV3Z9T6_9BACT</name>
<protein>
    <recommendedName>
        <fullName evidence="3">Fimbrillin family protein</fullName>
    </recommendedName>
</protein>
<accession>A0ABV3Z9T6</accession>